<gene>
    <name evidence="1" type="ORF">PABY_07110</name>
</gene>
<evidence type="ECO:0000313" key="2">
    <source>
        <dbReference type="Proteomes" id="UP001341135"/>
    </source>
</evidence>
<reference evidence="1 2" key="1">
    <citation type="submission" date="2023-09" db="EMBL/GenBank/DDBJ databases">
        <title>Pyrofollis japonicus gen. nov. sp. nov., a novel member of the family Pyrodictiaceae isolated from the Iheya North hydrothermal field.</title>
        <authorList>
            <person name="Miyazaki U."/>
            <person name="Sanari M."/>
            <person name="Tame A."/>
            <person name="Kitajima M."/>
            <person name="Okamoto A."/>
            <person name="Sawayama S."/>
            <person name="Miyazaki J."/>
            <person name="Takai K."/>
            <person name="Nakagawa S."/>
        </authorList>
    </citation>
    <scope>NUCLEOTIDE SEQUENCE [LARGE SCALE GENOMIC DNA]</scope>
    <source>
        <strain evidence="1 2">AV2</strain>
    </source>
</reference>
<name>A0ABM8IUD7_9CREN</name>
<sequence length="176" mass="19480">MIYGREMVLAMAALVAGAAALALLAGFATTQSQMNSFYATGEAQAVSEPVDILNPTKVIDINAAAGAQGMDTQTNVVAIKRYTQVNVTKLAVWIDNVPQLRQYFKYLTLILYKKGTNKEIKAVLTLDDPKKIIVIDNDEWVNDWYNLSAEVRFELPEGLLFDNVPLILHFKILSVS</sequence>
<protein>
    <submittedName>
        <fullName evidence="1">Uncharacterized protein</fullName>
    </submittedName>
</protein>
<dbReference type="Proteomes" id="UP001341135">
    <property type="component" value="Chromosome"/>
</dbReference>
<keyword evidence="2" id="KW-1185">Reference proteome</keyword>
<dbReference type="RefSeq" id="WP_338251989.1">
    <property type="nucleotide sequence ID" value="NZ_AP028907.1"/>
</dbReference>
<organism evidence="1 2">
    <name type="scientific">Pyrodictium abyssi</name>
    <dbReference type="NCBI Taxonomy" id="54256"/>
    <lineage>
        <taxon>Archaea</taxon>
        <taxon>Thermoproteota</taxon>
        <taxon>Thermoprotei</taxon>
        <taxon>Desulfurococcales</taxon>
        <taxon>Pyrodictiaceae</taxon>
        <taxon>Pyrodictium</taxon>
    </lineage>
</organism>
<accession>A0ABM8IUD7</accession>
<dbReference type="EMBL" id="AP028907">
    <property type="protein sequence ID" value="BES81144.1"/>
    <property type="molecule type" value="Genomic_DNA"/>
</dbReference>
<evidence type="ECO:0000313" key="1">
    <source>
        <dbReference type="EMBL" id="BES81144.1"/>
    </source>
</evidence>
<dbReference type="GeneID" id="89288735"/>
<proteinExistence type="predicted"/>